<dbReference type="PANTHER" id="PTHR48100">
    <property type="entry name" value="BROAD-SPECIFICITY PHOSPHATASE YOR283W-RELATED"/>
    <property type="match status" value="1"/>
</dbReference>
<evidence type="ECO:0000256" key="4">
    <source>
        <dbReference type="PIRSR" id="PIRSR613078-2"/>
    </source>
</evidence>
<feature type="region of interest" description="Disordered" evidence="5">
    <location>
        <begin position="208"/>
        <end position="248"/>
    </location>
</feature>
<dbReference type="KEGG" id="prv:G7070_00890"/>
<reference evidence="6 7" key="1">
    <citation type="submission" date="2020-03" db="EMBL/GenBank/DDBJ databases">
        <title>Propioniciclava sp. nov., isolated from Hydrophilus acuminatus.</title>
        <authorList>
            <person name="Hyun D.-W."/>
            <person name="Bae J.-W."/>
        </authorList>
    </citation>
    <scope>NUCLEOTIDE SEQUENCE [LARGE SCALE GENOMIC DNA]</scope>
    <source>
        <strain evidence="6 7">HDW11</strain>
    </source>
</reference>
<dbReference type="InterPro" id="IPR029033">
    <property type="entry name" value="His_PPase_superfam"/>
</dbReference>
<dbReference type="SMART" id="SM00855">
    <property type="entry name" value="PGAM"/>
    <property type="match status" value="1"/>
</dbReference>
<dbReference type="AlphaFoldDB" id="A0A6G7Y338"/>
<sequence>MTAAAPTRLILVRHGQTDANAGGRMQGQQDVPLNDTGRRQAADVATRLVAFAPDGIVSSDLSRAAATAEAIAAATGAPITTDPQLREINIGTWQGKTSAQVAADNPWYLEAIRTGADFRRSATGETSQEAAARVAEALRGLAAERAGRTTVVVGHGWALRGGLCLALGLGMEAFHVLGGLWNCSWSEVDVTDRWRLISYNNVVPRADAEAAPANRAPAGADATADRAPASTGTEATADPAAPGAGEIA</sequence>
<dbReference type="Proteomes" id="UP000501058">
    <property type="component" value="Chromosome"/>
</dbReference>
<evidence type="ECO:0000313" key="7">
    <source>
        <dbReference type="Proteomes" id="UP000501058"/>
    </source>
</evidence>
<evidence type="ECO:0000256" key="5">
    <source>
        <dbReference type="SAM" id="MobiDB-lite"/>
    </source>
</evidence>
<dbReference type="SUPFAM" id="SSF53254">
    <property type="entry name" value="Phosphoglycerate mutase-like"/>
    <property type="match status" value="1"/>
</dbReference>
<gene>
    <name evidence="6" type="ORF">G7070_00890</name>
</gene>
<feature type="binding site" evidence="4">
    <location>
        <begin position="13"/>
        <end position="20"/>
    </location>
    <ligand>
        <name>substrate</name>
    </ligand>
</feature>
<dbReference type="GO" id="GO:0005737">
    <property type="term" value="C:cytoplasm"/>
    <property type="evidence" value="ECO:0007669"/>
    <property type="project" value="TreeGrafter"/>
</dbReference>
<feature type="compositionally biased region" description="Low complexity" evidence="5">
    <location>
        <begin position="209"/>
        <end position="229"/>
    </location>
</feature>
<dbReference type="RefSeq" id="WP_166231127.1">
    <property type="nucleotide sequence ID" value="NZ_CP049865.1"/>
</dbReference>
<keyword evidence="7" id="KW-1185">Reference proteome</keyword>
<protein>
    <submittedName>
        <fullName evidence="6">Histidine phosphatase family protein</fullName>
    </submittedName>
</protein>
<feature type="active site" description="Tele-phosphohistidine intermediate" evidence="3">
    <location>
        <position position="14"/>
    </location>
</feature>
<keyword evidence="1" id="KW-0324">Glycolysis</keyword>
<evidence type="ECO:0000256" key="3">
    <source>
        <dbReference type="PIRSR" id="PIRSR613078-1"/>
    </source>
</evidence>
<evidence type="ECO:0000256" key="2">
    <source>
        <dbReference type="ARBA" id="ARBA00023235"/>
    </source>
</evidence>
<accession>A0A6G7Y338</accession>
<proteinExistence type="predicted"/>
<feature type="binding site" evidence="4">
    <location>
        <position position="63"/>
    </location>
    <ligand>
        <name>substrate</name>
    </ligand>
</feature>
<organism evidence="6 7">
    <name type="scientific">Propioniciclava coleopterorum</name>
    <dbReference type="NCBI Taxonomy" id="2714937"/>
    <lineage>
        <taxon>Bacteria</taxon>
        <taxon>Bacillati</taxon>
        <taxon>Actinomycetota</taxon>
        <taxon>Actinomycetes</taxon>
        <taxon>Propionibacteriales</taxon>
        <taxon>Propionibacteriaceae</taxon>
        <taxon>Propioniciclava</taxon>
    </lineage>
</organism>
<dbReference type="PROSITE" id="PS00175">
    <property type="entry name" value="PG_MUTASE"/>
    <property type="match status" value="1"/>
</dbReference>
<feature type="active site" description="Proton donor/acceptor" evidence="3">
    <location>
        <position position="87"/>
    </location>
</feature>
<dbReference type="InterPro" id="IPR013078">
    <property type="entry name" value="His_Pase_superF_clade-1"/>
</dbReference>
<dbReference type="Gene3D" id="3.40.50.1240">
    <property type="entry name" value="Phosphoglycerate mutase-like"/>
    <property type="match status" value="1"/>
</dbReference>
<dbReference type="InterPro" id="IPR001345">
    <property type="entry name" value="PG/BPGM_mutase_AS"/>
</dbReference>
<evidence type="ECO:0000256" key="1">
    <source>
        <dbReference type="ARBA" id="ARBA00023152"/>
    </source>
</evidence>
<dbReference type="CDD" id="cd07067">
    <property type="entry name" value="HP_PGM_like"/>
    <property type="match status" value="1"/>
</dbReference>
<dbReference type="EMBL" id="CP049865">
    <property type="protein sequence ID" value="QIK71106.1"/>
    <property type="molecule type" value="Genomic_DNA"/>
</dbReference>
<evidence type="ECO:0000313" key="6">
    <source>
        <dbReference type="EMBL" id="QIK71106.1"/>
    </source>
</evidence>
<dbReference type="Pfam" id="PF00300">
    <property type="entry name" value="His_Phos_1"/>
    <property type="match status" value="1"/>
</dbReference>
<dbReference type="InterPro" id="IPR050275">
    <property type="entry name" value="PGM_Phosphatase"/>
</dbReference>
<keyword evidence="2" id="KW-0413">Isomerase</keyword>
<dbReference type="GO" id="GO:0016791">
    <property type="term" value="F:phosphatase activity"/>
    <property type="evidence" value="ECO:0007669"/>
    <property type="project" value="TreeGrafter"/>
</dbReference>
<name>A0A6G7Y338_9ACTN</name>
<dbReference type="PANTHER" id="PTHR48100:SF1">
    <property type="entry name" value="HISTIDINE PHOSPHATASE FAMILY PROTEIN-RELATED"/>
    <property type="match status" value="1"/>
</dbReference>